<dbReference type="AlphaFoldDB" id="A0A2G9EDZ5"/>
<organism evidence="1 2">
    <name type="scientific">Fusobacterium pseudoperiodonticum</name>
    <dbReference type="NCBI Taxonomy" id="2663009"/>
    <lineage>
        <taxon>Bacteria</taxon>
        <taxon>Fusobacteriati</taxon>
        <taxon>Fusobacteriota</taxon>
        <taxon>Fusobacteriia</taxon>
        <taxon>Fusobacteriales</taxon>
        <taxon>Fusobacteriaceae</taxon>
        <taxon>Fusobacterium</taxon>
    </lineage>
</organism>
<reference evidence="1 2" key="1">
    <citation type="submission" date="2017-11" db="EMBL/GenBank/DDBJ databases">
        <title>Genome sequencing of Fusobacterium periodonticum KCOM 1259.</title>
        <authorList>
            <person name="Kook J.-K."/>
            <person name="Park S.-N."/>
            <person name="Lim Y.K."/>
        </authorList>
    </citation>
    <scope>NUCLEOTIDE SEQUENCE [LARGE SCALE GENOMIC DNA]</scope>
    <source>
        <strain evidence="1 2">KCOM 1259</strain>
    </source>
</reference>
<accession>A0A2G9EDZ5</accession>
<dbReference type="GeneID" id="93327085"/>
<proteinExistence type="predicted"/>
<comment type="caution">
    <text evidence="1">The sequence shown here is derived from an EMBL/GenBank/DDBJ whole genome shotgun (WGS) entry which is preliminary data.</text>
</comment>
<dbReference type="Proteomes" id="UP000229011">
    <property type="component" value="Unassembled WGS sequence"/>
</dbReference>
<protein>
    <submittedName>
        <fullName evidence="1">Uncharacterized protein</fullName>
    </submittedName>
</protein>
<dbReference type="EMBL" id="PEQY01000001">
    <property type="protein sequence ID" value="PIM79157.1"/>
    <property type="molecule type" value="Genomic_DNA"/>
</dbReference>
<gene>
    <name evidence="1" type="ORF">CTM71_01190</name>
</gene>
<sequence>MATKTKKDDEILYSKEQIISSKKYSNRKDILNVLLKDDEEYSFSRIDEIIEEFMNKEVQ</sequence>
<dbReference type="RefSeq" id="WP_099957926.1">
    <property type="nucleotide sequence ID" value="NZ_PEQY01000001.1"/>
</dbReference>
<evidence type="ECO:0000313" key="2">
    <source>
        <dbReference type="Proteomes" id="UP000229011"/>
    </source>
</evidence>
<evidence type="ECO:0000313" key="1">
    <source>
        <dbReference type="EMBL" id="PIM79157.1"/>
    </source>
</evidence>
<name>A0A2G9EDZ5_9FUSO</name>